<sequence>MERLVDELGEPWTAVFPNSPYPNIGILTKQKVVPSSVENTTAGVHARIEFPQGFYINFWAFHGWHKSYGPHAAFNRLVTNLSQIIAGEFAPKEKGTGRAQNVREVLQSESMKRDLKDLDEMPMFILGDFNSPSHQDWIQETKNLHSDWVVPWPSTKQLTDEGFIDSYRELYPDPVKQPGYTWSPVAKTNYEWDFVFPDPQDRIDFVFYKGKVKPEKIELYAGKETLKMMPDHFYNDYPSDHYAVIADFVFRESESENKE</sequence>
<evidence type="ECO:0000313" key="2">
    <source>
        <dbReference type="Proteomes" id="UP000887575"/>
    </source>
</evidence>
<dbReference type="PANTHER" id="PTHR41349">
    <property type="match status" value="1"/>
</dbReference>
<dbReference type="GO" id="GO:0003824">
    <property type="term" value="F:catalytic activity"/>
    <property type="evidence" value="ECO:0007669"/>
    <property type="project" value="InterPro"/>
</dbReference>
<name>A0AAF3EUY0_9BILA</name>
<dbReference type="InterPro" id="IPR036691">
    <property type="entry name" value="Endo/exonu/phosph_ase_sf"/>
</dbReference>
<evidence type="ECO:0000313" key="3">
    <source>
        <dbReference type="WBParaSite" id="MBELARI_LOCUS17994"/>
    </source>
</evidence>
<protein>
    <recommendedName>
        <fullName evidence="1">Endonuclease/exonuclease/phosphatase domain-containing protein</fullName>
    </recommendedName>
</protein>
<dbReference type="AlphaFoldDB" id="A0AAF3EUY0"/>
<accession>A0AAF3EUY0</accession>
<keyword evidence="2" id="KW-1185">Reference proteome</keyword>
<dbReference type="PANTHER" id="PTHR41349:SF1">
    <property type="entry name" value="PROTEIN CBG08683"/>
    <property type="match status" value="1"/>
</dbReference>
<dbReference type="InterPro" id="IPR005135">
    <property type="entry name" value="Endo/exonuclease/phosphatase"/>
</dbReference>
<organism evidence="2 3">
    <name type="scientific">Mesorhabditis belari</name>
    <dbReference type="NCBI Taxonomy" id="2138241"/>
    <lineage>
        <taxon>Eukaryota</taxon>
        <taxon>Metazoa</taxon>
        <taxon>Ecdysozoa</taxon>
        <taxon>Nematoda</taxon>
        <taxon>Chromadorea</taxon>
        <taxon>Rhabditida</taxon>
        <taxon>Rhabditina</taxon>
        <taxon>Rhabditomorpha</taxon>
        <taxon>Rhabditoidea</taxon>
        <taxon>Rhabditidae</taxon>
        <taxon>Mesorhabditinae</taxon>
        <taxon>Mesorhabditis</taxon>
    </lineage>
</organism>
<dbReference type="SUPFAM" id="SSF56219">
    <property type="entry name" value="DNase I-like"/>
    <property type="match status" value="1"/>
</dbReference>
<evidence type="ECO:0000259" key="1">
    <source>
        <dbReference type="Pfam" id="PF03372"/>
    </source>
</evidence>
<proteinExistence type="predicted"/>
<dbReference type="Proteomes" id="UP000887575">
    <property type="component" value="Unassembled WGS sequence"/>
</dbReference>
<reference evidence="3" key="1">
    <citation type="submission" date="2024-02" db="UniProtKB">
        <authorList>
            <consortium name="WormBaseParasite"/>
        </authorList>
    </citation>
    <scope>IDENTIFICATION</scope>
</reference>
<dbReference type="WBParaSite" id="MBELARI_LOCUS17994">
    <property type="protein sequence ID" value="MBELARI_LOCUS17994"/>
    <property type="gene ID" value="MBELARI_LOCUS17994"/>
</dbReference>
<dbReference type="Gene3D" id="3.60.10.10">
    <property type="entry name" value="Endonuclease/exonuclease/phosphatase"/>
    <property type="match status" value="1"/>
</dbReference>
<feature type="domain" description="Endonuclease/exonuclease/phosphatase" evidence="1">
    <location>
        <begin position="80"/>
        <end position="241"/>
    </location>
</feature>
<dbReference type="Pfam" id="PF03372">
    <property type="entry name" value="Exo_endo_phos"/>
    <property type="match status" value="1"/>
</dbReference>